<organism evidence="1 2">
    <name type="scientific">Hypoxylon rubiginosum</name>
    <dbReference type="NCBI Taxonomy" id="110542"/>
    <lineage>
        <taxon>Eukaryota</taxon>
        <taxon>Fungi</taxon>
        <taxon>Dikarya</taxon>
        <taxon>Ascomycota</taxon>
        <taxon>Pezizomycotina</taxon>
        <taxon>Sordariomycetes</taxon>
        <taxon>Xylariomycetidae</taxon>
        <taxon>Xylariales</taxon>
        <taxon>Hypoxylaceae</taxon>
        <taxon>Hypoxylon</taxon>
    </lineage>
</organism>
<reference evidence="1 2" key="1">
    <citation type="journal article" date="2022" name="New Phytol.">
        <title>Ecological generalism drives hyperdiversity of secondary metabolite gene clusters in xylarialean endophytes.</title>
        <authorList>
            <person name="Franco M.E.E."/>
            <person name="Wisecaver J.H."/>
            <person name="Arnold A.E."/>
            <person name="Ju Y.M."/>
            <person name="Slot J.C."/>
            <person name="Ahrendt S."/>
            <person name="Moore L.P."/>
            <person name="Eastman K.E."/>
            <person name="Scott K."/>
            <person name="Konkel Z."/>
            <person name="Mondo S.J."/>
            <person name="Kuo A."/>
            <person name="Hayes R.D."/>
            <person name="Haridas S."/>
            <person name="Andreopoulos B."/>
            <person name="Riley R."/>
            <person name="LaButti K."/>
            <person name="Pangilinan J."/>
            <person name="Lipzen A."/>
            <person name="Amirebrahimi M."/>
            <person name="Yan J."/>
            <person name="Adam C."/>
            <person name="Keymanesh K."/>
            <person name="Ng V."/>
            <person name="Louie K."/>
            <person name="Northen T."/>
            <person name="Drula E."/>
            <person name="Henrissat B."/>
            <person name="Hsieh H.M."/>
            <person name="Youens-Clark K."/>
            <person name="Lutzoni F."/>
            <person name="Miadlikowska J."/>
            <person name="Eastwood D.C."/>
            <person name="Hamelin R.C."/>
            <person name="Grigoriev I.V."/>
            <person name="U'Ren J.M."/>
        </authorList>
    </citation>
    <scope>NUCLEOTIDE SEQUENCE [LARGE SCALE GENOMIC DNA]</scope>
    <source>
        <strain evidence="1 2">ER1909</strain>
    </source>
</reference>
<keyword evidence="2" id="KW-1185">Reference proteome</keyword>
<sequence>MDLKPLPRLTEGREFPKAQRRASFSAVKALRLRSLSISSQISSASEGDLPSPVTSRRRTLTKNRTFETLKEDLIRRPSGSSTGDNTERASISTRPTSPSGTGSRANSVYGDSSTVVKSGPLQPENSILKSRKEFLVLTPLALIKFKSRSAAIGRFPQITASNTTISALSPADSTASLKDCAVVGDLYVPLEKIVTAFNDEGTRPSFGIEVWWNDEKKSTFACLQLDFSLPDDRDEWLKQIRHTIKSRTKSIPEEPTPSDVEKELKQVLEAQQKEAQIEIYPVIPRRPYMKTRQNTNEIKKGWRDNSSFYVAFAKNICVLAQFTRTSTSQKFNSSLVQFGLVTLSKVNIILNDERFDLVFRLPLEKSRKLELSSRHHRSISTKLYKADTYLKPAWPLWTRREVFCIDGEAPQMPLPNGEDYGGFRTTLEAFIQGYNCAPVEWVVQWKSVRYAPQFCLLKPKDQSKYTALQLLAVFRALRFNDFFKSLSFRGIDFASLSGALDNSSRLESTVWLSRTGKRSLTRPEFELVENSSVLFQEIVALLLGSESIRHMDLSDVLSREPTIPLSNSSQPALSPSNQGCEVVPPILLLWKSLQTRCNSISLDGNCLGVSDIAGLSRVLQNRPDFLRTFSISRCRLDENALALLWEGLHEQRATIESLDLSHNSCRIEAARVSETLHDANKLRHLNLAGAIKGNLEGALFRPWSSASSLEPWHLEELNLSGWKANFDTLCGIMKFLELDESRGLRRLTLKNCGLSGEMATGILCRLGAGRDLHLSLSENPLEVGSTDWIDLIHGNEAPRMLHLDMIQFQHESNFNRLLKALAQNKTMEFLSMVGTGPPNRASSKTSELLSEFFESNDTLRFLDLSGYSGKLEDGHMGWGLTGAMGGLRQNSTLRQFRVRNHDIGAAEDLSELCRVLASNKGLTMFDCQHNNFNHHQFAKIVHALSFNHQMISFPLSDADREYAVQKEKRSFVQNQGQPDNKSFQVKMSKSSENRLDGLLKWVDEYWQSEAKKALDIVQRNRVDPTNNILELEGEYLDAWKDETLPSWLLTSSRNRDKGKETSRSSQ</sequence>
<evidence type="ECO:0000313" key="1">
    <source>
        <dbReference type="EMBL" id="KAI6091161.1"/>
    </source>
</evidence>
<evidence type="ECO:0000313" key="2">
    <source>
        <dbReference type="Proteomes" id="UP001497680"/>
    </source>
</evidence>
<gene>
    <name evidence="1" type="ORF">F4821DRAFT_227618</name>
</gene>
<comment type="caution">
    <text evidence="1">The sequence shown here is derived from an EMBL/GenBank/DDBJ whole genome shotgun (WGS) entry which is preliminary data.</text>
</comment>
<dbReference type="Proteomes" id="UP001497680">
    <property type="component" value="Unassembled WGS sequence"/>
</dbReference>
<dbReference type="EMBL" id="MU394288">
    <property type="protein sequence ID" value="KAI6091161.1"/>
    <property type="molecule type" value="Genomic_DNA"/>
</dbReference>
<proteinExistence type="predicted"/>
<accession>A0ACC0DFJ8</accession>
<name>A0ACC0DFJ8_9PEZI</name>
<protein>
    <submittedName>
        <fullName evidence="1">RNI-like protein</fullName>
    </submittedName>
</protein>